<dbReference type="EMBL" id="JBBPFD010000010">
    <property type="protein sequence ID" value="KAK7909986.1"/>
    <property type="molecule type" value="Genomic_DNA"/>
</dbReference>
<dbReference type="InterPro" id="IPR036028">
    <property type="entry name" value="SH3-like_dom_sf"/>
</dbReference>
<organism evidence="5 6">
    <name type="scientific">Mugilogobius chulae</name>
    <name type="common">yellowstripe goby</name>
    <dbReference type="NCBI Taxonomy" id="88201"/>
    <lineage>
        <taxon>Eukaryota</taxon>
        <taxon>Metazoa</taxon>
        <taxon>Chordata</taxon>
        <taxon>Craniata</taxon>
        <taxon>Vertebrata</taxon>
        <taxon>Euteleostomi</taxon>
        <taxon>Actinopterygii</taxon>
        <taxon>Neopterygii</taxon>
        <taxon>Teleostei</taxon>
        <taxon>Neoteleostei</taxon>
        <taxon>Acanthomorphata</taxon>
        <taxon>Gobiaria</taxon>
        <taxon>Gobiiformes</taxon>
        <taxon>Gobioidei</taxon>
        <taxon>Gobiidae</taxon>
        <taxon>Gobionellinae</taxon>
        <taxon>Mugilogobius</taxon>
    </lineage>
</organism>
<feature type="region of interest" description="Disordered" evidence="3">
    <location>
        <begin position="8"/>
        <end position="157"/>
    </location>
</feature>
<evidence type="ECO:0000313" key="6">
    <source>
        <dbReference type="Proteomes" id="UP001460270"/>
    </source>
</evidence>
<keyword evidence="6" id="KW-1185">Reference proteome</keyword>
<dbReference type="InterPro" id="IPR050670">
    <property type="entry name" value="STAM"/>
</dbReference>
<dbReference type="Pfam" id="PF00018">
    <property type="entry name" value="SH3_1"/>
    <property type="match status" value="3"/>
</dbReference>
<dbReference type="PANTHER" id="PTHR45929:SF2">
    <property type="entry name" value="SIGNAL TRANSDUCING ADAPTER MOLECULE 1"/>
    <property type="match status" value="1"/>
</dbReference>
<evidence type="ECO:0000313" key="5">
    <source>
        <dbReference type="EMBL" id="KAK7909986.1"/>
    </source>
</evidence>
<feature type="compositionally biased region" description="Pro residues" evidence="3">
    <location>
        <begin position="87"/>
        <end position="103"/>
    </location>
</feature>
<dbReference type="PRINTS" id="PR00499">
    <property type="entry name" value="P67PHOX"/>
</dbReference>
<keyword evidence="1 2" id="KW-0728">SH3 domain</keyword>
<comment type="caution">
    <text evidence="5">The sequence shown here is derived from an EMBL/GenBank/DDBJ whole genome shotgun (WGS) entry which is preliminary data.</text>
</comment>
<sequence length="464" mass="50393">MVLSYKFEQMKVGSPRPSVPSKPTLVASRRSSAPNLVSNLVPSPDSCPVPTRPTEPPRPALRKSTSVQSSVEPSLPPRPTGVKLLPLRPPPIKCLPGRPPPPSVNSNSSTPPSLIKSPSSPSLLSEASVSTNQTQGQRATKKGPPLPPRPKPGHPLYNSCVKQEVLIVMDDPSPAPSETNSQSGNSSLGVPVSDSTVCLLDLDLEPDQEQTKPALEELSQTQNIFPLESVDLKKDLEPTTISGPRCVALFDYSAVEDDELTFSRGDVIALLDVIGDDRDWGRGQLHGRIGIFPLNFTQTTEPLPTASPTGETDKTTPVETIKPEHTEDSAVNTDEFHKSTPEEWAVAVFDFPGQTAEDLSFQKGALIRVLAHINTEWRRGRVEDREGLYPAAFTQPTKAQPITEQHSESKAKALFDFTAENEDELTLKVGDILTHVESVDDEWILGVVGDKRGIVPKNYISLLT</sequence>
<gene>
    <name evidence="5" type="ORF">WMY93_014670</name>
</gene>
<dbReference type="Proteomes" id="UP001460270">
    <property type="component" value="Unassembled WGS sequence"/>
</dbReference>
<proteinExistence type="predicted"/>
<dbReference type="PROSITE" id="PS50002">
    <property type="entry name" value="SH3"/>
    <property type="match status" value="3"/>
</dbReference>
<dbReference type="GO" id="GO:0033565">
    <property type="term" value="C:ESCRT-0 complex"/>
    <property type="evidence" value="ECO:0007669"/>
    <property type="project" value="TreeGrafter"/>
</dbReference>
<feature type="compositionally biased region" description="Low complexity" evidence="3">
    <location>
        <begin position="104"/>
        <end position="130"/>
    </location>
</feature>
<feature type="compositionally biased region" description="Pro residues" evidence="3">
    <location>
        <begin position="45"/>
        <end position="59"/>
    </location>
</feature>
<dbReference type="Gene3D" id="2.30.30.40">
    <property type="entry name" value="SH3 Domains"/>
    <property type="match status" value="3"/>
</dbReference>
<feature type="domain" description="SH3" evidence="4">
    <location>
        <begin position="406"/>
        <end position="464"/>
    </location>
</feature>
<evidence type="ECO:0000256" key="1">
    <source>
        <dbReference type="ARBA" id="ARBA00022443"/>
    </source>
</evidence>
<feature type="compositionally biased region" description="Polar residues" evidence="3">
    <location>
        <begin position="63"/>
        <end position="72"/>
    </location>
</feature>
<feature type="domain" description="SH3" evidence="4">
    <location>
        <begin position="241"/>
        <end position="302"/>
    </location>
</feature>
<evidence type="ECO:0000259" key="4">
    <source>
        <dbReference type="PROSITE" id="PS50002"/>
    </source>
</evidence>
<evidence type="ECO:0000256" key="3">
    <source>
        <dbReference type="SAM" id="MobiDB-lite"/>
    </source>
</evidence>
<feature type="domain" description="SH3" evidence="4">
    <location>
        <begin position="340"/>
        <end position="399"/>
    </location>
</feature>
<dbReference type="SUPFAM" id="SSF50044">
    <property type="entry name" value="SH3-domain"/>
    <property type="match status" value="3"/>
</dbReference>
<name>A0AAW0P521_9GOBI</name>
<dbReference type="InterPro" id="IPR001452">
    <property type="entry name" value="SH3_domain"/>
</dbReference>
<feature type="compositionally biased region" description="Polar residues" evidence="3">
    <location>
        <begin position="176"/>
        <end position="190"/>
    </location>
</feature>
<dbReference type="GO" id="GO:0043328">
    <property type="term" value="P:protein transport to vacuole involved in ubiquitin-dependent protein catabolic process via the multivesicular body sorting pathway"/>
    <property type="evidence" value="ECO:0007669"/>
    <property type="project" value="TreeGrafter"/>
</dbReference>
<evidence type="ECO:0000256" key="2">
    <source>
        <dbReference type="PROSITE-ProRule" id="PRU00192"/>
    </source>
</evidence>
<feature type="region of interest" description="Disordered" evidence="3">
    <location>
        <begin position="170"/>
        <end position="190"/>
    </location>
</feature>
<feature type="compositionally biased region" description="Polar residues" evidence="3">
    <location>
        <begin position="29"/>
        <end position="41"/>
    </location>
</feature>
<dbReference type="PANTHER" id="PTHR45929">
    <property type="entry name" value="JAK PATHWAY SIGNAL TRANSDUCTION ADAPTOR MOLECULE"/>
    <property type="match status" value="1"/>
</dbReference>
<protein>
    <recommendedName>
        <fullName evidence="4">SH3 domain-containing protein</fullName>
    </recommendedName>
</protein>
<reference evidence="6" key="1">
    <citation type="submission" date="2024-04" db="EMBL/GenBank/DDBJ databases">
        <title>Salinicola lusitanus LLJ914,a marine bacterium isolated from the Okinawa Trough.</title>
        <authorList>
            <person name="Li J."/>
        </authorList>
    </citation>
    <scope>NUCLEOTIDE SEQUENCE [LARGE SCALE GENOMIC DNA]</scope>
</reference>
<dbReference type="AlphaFoldDB" id="A0AAW0P521"/>
<dbReference type="PRINTS" id="PR00452">
    <property type="entry name" value="SH3DOMAIN"/>
</dbReference>
<dbReference type="SMART" id="SM00326">
    <property type="entry name" value="SH3"/>
    <property type="match status" value="3"/>
</dbReference>
<accession>A0AAW0P521</accession>